<comment type="caution">
    <text evidence="7">The sequence shown here is derived from an EMBL/GenBank/DDBJ whole genome shotgun (WGS) entry which is preliminary data.</text>
</comment>
<evidence type="ECO:0000256" key="6">
    <source>
        <dbReference type="SAM" id="Phobius"/>
    </source>
</evidence>
<feature type="transmembrane region" description="Helical" evidence="6">
    <location>
        <begin position="123"/>
        <end position="140"/>
    </location>
</feature>
<dbReference type="GO" id="GO:0005886">
    <property type="term" value="C:plasma membrane"/>
    <property type="evidence" value="ECO:0007669"/>
    <property type="project" value="UniProtKB-SubCell"/>
</dbReference>
<name>A0A3N1P3U4_9GAMM</name>
<dbReference type="InterPro" id="IPR005598">
    <property type="entry name" value="ATP_synth_I"/>
</dbReference>
<accession>A0A3N1P3U4</accession>
<comment type="subcellular location">
    <subcellularLocation>
        <location evidence="1">Cell membrane</location>
        <topology evidence="1">Multi-pass membrane protein</topology>
    </subcellularLocation>
</comment>
<feature type="transmembrane region" description="Helical" evidence="6">
    <location>
        <begin position="146"/>
        <end position="168"/>
    </location>
</feature>
<dbReference type="Proteomes" id="UP000273643">
    <property type="component" value="Unassembled WGS sequence"/>
</dbReference>
<gene>
    <name evidence="7" type="ORF">EDC38_2465</name>
</gene>
<dbReference type="AlphaFoldDB" id="A0A3N1P3U4"/>
<evidence type="ECO:0000313" key="7">
    <source>
        <dbReference type="EMBL" id="ROQ21837.1"/>
    </source>
</evidence>
<feature type="transmembrane region" description="Helical" evidence="6">
    <location>
        <begin position="81"/>
        <end position="102"/>
    </location>
</feature>
<feature type="transmembrane region" description="Helical" evidence="6">
    <location>
        <begin position="54"/>
        <end position="75"/>
    </location>
</feature>
<evidence type="ECO:0000256" key="4">
    <source>
        <dbReference type="ARBA" id="ARBA00022989"/>
    </source>
</evidence>
<keyword evidence="2" id="KW-1003">Cell membrane</keyword>
<keyword evidence="4 6" id="KW-1133">Transmembrane helix</keyword>
<keyword evidence="3 6" id="KW-0812">Transmembrane</keyword>
<dbReference type="Pfam" id="PF03899">
    <property type="entry name" value="ATP-synt_I"/>
    <property type="match status" value="1"/>
</dbReference>
<evidence type="ECO:0000256" key="2">
    <source>
        <dbReference type="ARBA" id="ARBA00022475"/>
    </source>
</evidence>
<sequence length="172" mass="18620">MLPTQVEAGGLYPYNAAARSLGVWAGHSGRTDELLINATPSRQRRPQSIARPPVLSRLLLFWLLLFIAAGGIWLFEIRLGLSVLWGIAVSALPGACFAWYSFRRLGGARQSGAAVQAIYRAETIKFLLTAALFAAVFMQVKEIHLAAFFIAFAGAHLGASLVTARTLARHQG</sequence>
<protein>
    <submittedName>
        <fullName evidence="7">F0F1-type ATP synthase assembly protein I</fullName>
    </submittedName>
</protein>
<evidence type="ECO:0000256" key="5">
    <source>
        <dbReference type="ARBA" id="ARBA00023136"/>
    </source>
</evidence>
<evidence type="ECO:0000313" key="8">
    <source>
        <dbReference type="Proteomes" id="UP000273643"/>
    </source>
</evidence>
<dbReference type="OrthoDB" id="5703533at2"/>
<keyword evidence="5 6" id="KW-0472">Membrane</keyword>
<reference evidence="7 8" key="1">
    <citation type="submission" date="2018-11" db="EMBL/GenBank/DDBJ databases">
        <title>Genomic Encyclopedia of Type Strains, Phase IV (KMG-IV): sequencing the most valuable type-strain genomes for metagenomic binning, comparative biology and taxonomic classification.</title>
        <authorList>
            <person name="Goeker M."/>
        </authorList>
    </citation>
    <scope>NUCLEOTIDE SEQUENCE [LARGE SCALE GENOMIC DNA]</scope>
    <source>
        <strain evidence="7 8">DSM 16974</strain>
    </source>
</reference>
<organism evidence="7 8">
    <name type="scientific">Marinimicrobium koreense</name>
    <dbReference type="NCBI Taxonomy" id="306545"/>
    <lineage>
        <taxon>Bacteria</taxon>
        <taxon>Pseudomonadati</taxon>
        <taxon>Pseudomonadota</taxon>
        <taxon>Gammaproteobacteria</taxon>
        <taxon>Cellvibrionales</taxon>
        <taxon>Cellvibrionaceae</taxon>
        <taxon>Marinimicrobium</taxon>
    </lineage>
</organism>
<dbReference type="EMBL" id="RJUK01000001">
    <property type="protein sequence ID" value="ROQ21837.1"/>
    <property type="molecule type" value="Genomic_DNA"/>
</dbReference>
<evidence type="ECO:0000256" key="3">
    <source>
        <dbReference type="ARBA" id="ARBA00022692"/>
    </source>
</evidence>
<evidence type="ECO:0000256" key="1">
    <source>
        <dbReference type="ARBA" id="ARBA00004651"/>
    </source>
</evidence>
<keyword evidence="8" id="KW-1185">Reference proteome</keyword>
<proteinExistence type="predicted"/>